<evidence type="ECO:0000259" key="3">
    <source>
        <dbReference type="PROSITE" id="PS50158"/>
    </source>
</evidence>
<evidence type="ECO:0000256" key="2">
    <source>
        <dbReference type="SAM" id="MobiDB-lite"/>
    </source>
</evidence>
<sequence>MYLIQGIRSRQFSPGLIQNPPQTIQEFVTIYGELEKNASFAPPLAPHYEETIRMLTTRVERLAVELKQLKNDREHNRDIRQVSSPHQQDRQPGRSQSSISKCFRCGKEGHMVRNCPYPGRFSRCGSSEHEQQDCRNDKRVCFRCGMTRHLINECPSMKRSAESATESPYKKDNRAGTIKIRSGKAECYDLVSKVQRKRRKRRERDDRGFQETNDELTWREEERKKKERHESREWSEESYGDYARAFRLAYGNQAIGN</sequence>
<keyword evidence="1" id="KW-0479">Metal-binding</keyword>
<comment type="caution">
    <text evidence="4">The sequence shown here is derived from an EMBL/GenBank/DDBJ whole genome shotgun (WGS) entry which is preliminary data.</text>
</comment>
<dbReference type="EMBL" id="JAOYFB010000003">
    <property type="protein sequence ID" value="KAK4009523.1"/>
    <property type="molecule type" value="Genomic_DNA"/>
</dbReference>
<evidence type="ECO:0000313" key="4">
    <source>
        <dbReference type="EMBL" id="KAK4009523.1"/>
    </source>
</evidence>
<keyword evidence="5" id="KW-1185">Reference proteome</keyword>
<feature type="compositionally biased region" description="Basic and acidic residues" evidence="2">
    <location>
        <begin position="216"/>
        <end position="235"/>
    </location>
</feature>
<dbReference type="Pfam" id="PF00098">
    <property type="entry name" value="zf-CCHC"/>
    <property type="match status" value="1"/>
</dbReference>
<keyword evidence="1" id="KW-0862">Zinc</keyword>
<accession>A0ABQ9Z9E0</accession>
<evidence type="ECO:0000313" key="5">
    <source>
        <dbReference type="Proteomes" id="UP001234178"/>
    </source>
</evidence>
<feature type="domain" description="CCHC-type" evidence="3">
    <location>
        <begin position="101"/>
        <end position="116"/>
    </location>
</feature>
<dbReference type="Gene3D" id="4.10.60.10">
    <property type="entry name" value="Zinc finger, CCHC-type"/>
    <property type="match status" value="2"/>
</dbReference>
<dbReference type="SMART" id="SM00343">
    <property type="entry name" value="ZnF_C2HC"/>
    <property type="match status" value="3"/>
</dbReference>
<feature type="domain" description="CCHC-type" evidence="3">
    <location>
        <begin position="141"/>
        <end position="156"/>
    </location>
</feature>
<dbReference type="PROSITE" id="PS50158">
    <property type="entry name" value="ZF_CCHC"/>
    <property type="match status" value="2"/>
</dbReference>
<organism evidence="4 5">
    <name type="scientific">Daphnia magna</name>
    <dbReference type="NCBI Taxonomy" id="35525"/>
    <lineage>
        <taxon>Eukaryota</taxon>
        <taxon>Metazoa</taxon>
        <taxon>Ecdysozoa</taxon>
        <taxon>Arthropoda</taxon>
        <taxon>Crustacea</taxon>
        <taxon>Branchiopoda</taxon>
        <taxon>Diplostraca</taxon>
        <taxon>Cladocera</taxon>
        <taxon>Anomopoda</taxon>
        <taxon>Daphniidae</taxon>
        <taxon>Daphnia</taxon>
    </lineage>
</organism>
<feature type="region of interest" description="Disordered" evidence="2">
    <location>
        <begin position="157"/>
        <end position="176"/>
    </location>
</feature>
<evidence type="ECO:0000256" key="1">
    <source>
        <dbReference type="PROSITE-ProRule" id="PRU00047"/>
    </source>
</evidence>
<dbReference type="InterPro" id="IPR036875">
    <property type="entry name" value="Znf_CCHC_sf"/>
</dbReference>
<gene>
    <name evidence="4" type="ORF">OUZ56_018650</name>
</gene>
<feature type="region of interest" description="Disordered" evidence="2">
    <location>
        <begin position="72"/>
        <end position="99"/>
    </location>
</feature>
<dbReference type="InterPro" id="IPR001878">
    <property type="entry name" value="Znf_CCHC"/>
</dbReference>
<keyword evidence="1" id="KW-0863">Zinc-finger</keyword>
<protein>
    <recommendedName>
        <fullName evidence="3">CCHC-type domain-containing protein</fullName>
    </recommendedName>
</protein>
<dbReference type="SUPFAM" id="SSF57756">
    <property type="entry name" value="Retrovirus zinc finger-like domains"/>
    <property type="match status" value="1"/>
</dbReference>
<reference evidence="4 5" key="1">
    <citation type="journal article" date="2023" name="Nucleic Acids Res.">
        <title>The hologenome of Daphnia magna reveals possible DNA methylation and microbiome-mediated evolution of the host genome.</title>
        <authorList>
            <person name="Chaturvedi A."/>
            <person name="Li X."/>
            <person name="Dhandapani V."/>
            <person name="Marshall H."/>
            <person name="Kissane S."/>
            <person name="Cuenca-Cambronero M."/>
            <person name="Asole G."/>
            <person name="Calvet F."/>
            <person name="Ruiz-Romero M."/>
            <person name="Marangio P."/>
            <person name="Guigo R."/>
            <person name="Rago D."/>
            <person name="Mirbahai L."/>
            <person name="Eastwood N."/>
            <person name="Colbourne J.K."/>
            <person name="Zhou J."/>
            <person name="Mallon E."/>
            <person name="Orsini L."/>
        </authorList>
    </citation>
    <scope>NUCLEOTIDE SEQUENCE [LARGE SCALE GENOMIC DNA]</scope>
    <source>
        <strain evidence="4">LRV0_1</strain>
    </source>
</reference>
<proteinExistence type="predicted"/>
<dbReference type="Proteomes" id="UP001234178">
    <property type="component" value="Unassembled WGS sequence"/>
</dbReference>
<feature type="region of interest" description="Disordered" evidence="2">
    <location>
        <begin position="198"/>
        <end position="238"/>
    </location>
</feature>
<name>A0ABQ9Z9E0_9CRUS</name>